<dbReference type="RefSeq" id="WP_151470288.1">
    <property type="nucleotide sequence ID" value="NZ_WBKG01000013.1"/>
</dbReference>
<keyword evidence="2" id="KW-0560">Oxidoreductase</keyword>
<feature type="domain" description="ABM" evidence="1">
    <location>
        <begin position="123"/>
        <end position="225"/>
    </location>
</feature>
<dbReference type="Gene3D" id="3.30.70.100">
    <property type="match status" value="2"/>
</dbReference>
<dbReference type="InterPro" id="IPR011008">
    <property type="entry name" value="Dimeric_a/b-barrel"/>
</dbReference>
<dbReference type="GO" id="GO:0004497">
    <property type="term" value="F:monooxygenase activity"/>
    <property type="evidence" value="ECO:0007669"/>
    <property type="project" value="UniProtKB-KW"/>
</dbReference>
<dbReference type="EMBL" id="WBKG01000013">
    <property type="protein sequence ID" value="KAB1987535.1"/>
    <property type="molecule type" value="Genomic_DNA"/>
</dbReference>
<gene>
    <name evidence="2" type="ORF">F8144_17615</name>
</gene>
<dbReference type="PROSITE" id="PS51725">
    <property type="entry name" value="ABM"/>
    <property type="match status" value="1"/>
</dbReference>
<accession>A0A7J5DGR1</accession>
<sequence length="232" mass="25909">MPFISLEDKHLTVLNLFTTDTPEKQDSLIEEMRKIVDAAAYDGWMNSTVHAGVDSLGTANFIQWRSGEDLERRYEGEEFKHRTLPVFGEITTSIRLLQNEVAYTLTSSALDGRVEVGPHRDDYTVLGVFSVTDDGQDEAIDALGKGQDFLAEVPGFRSHVVLKGLRARGLDGRFVVSYSQWDSKEAFDAYRDQAPEQQSAARKEAQNRVRAVSTGDPYINSYTVVHSRSAGE</sequence>
<comment type="caution">
    <text evidence="2">The sequence shown here is derived from an EMBL/GenBank/DDBJ whole genome shotgun (WGS) entry which is preliminary data.</text>
</comment>
<evidence type="ECO:0000313" key="3">
    <source>
        <dbReference type="Proteomes" id="UP000442990"/>
    </source>
</evidence>
<evidence type="ECO:0000313" key="2">
    <source>
        <dbReference type="EMBL" id="KAB1987535.1"/>
    </source>
</evidence>
<dbReference type="AlphaFoldDB" id="A0A7J5DGR1"/>
<dbReference type="Proteomes" id="UP000442990">
    <property type="component" value="Unassembled WGS sequence"/>
</dbReference>
<dbReference type="InterPro" id="IPR007138">
    <property type="entry name" value="ABM_dom"/>
</dbReference>
<name>A0A7J5DGR1_9ACTN</name>
<evidence type="ECO:0000259" key="1">
    <source>
        <dbReference type="PROSITE" id="PS51725"/>
    </source>
</evidence>
<dbReference type="SUPFAM" id="SSF54909">
    <property type="entry name" value="Dimeric alpha+beta barrel"/>
    <property type="match status" value="2"/>
</dbReference>
<keyword evidence="2" id="KW-0503">Monooxygenase</keyword>
<keyword evidence="3" id="KW-1185">Reference proteome</keyword>
<organism evidence="2 3">
    <name type="scientific">Streptomyces triticiradicis</name>
    <dbReference type="NCBI Taxonomy" id="2651189"/>
    <lineage>
        <taxon>Bacteria</taxon>
        <taxon>Bacillati</taxon>
        <taxon>Actinomycetota</taxon>
        <taxon>Actinomycetes</taxon>
        <taxon>Kitasatosporales</taxon>
        <taxon>Streptomycetaceae</taxon>
        <taxon>Streptomyces</taxon>
    </lineage>
</organism>
<protein>
    <submittedName>
        <fullName evidence="2">Antibiotic biosynthesis monooxygenase</fullName>
    </submittedName>
</protein>
<proteinExistence type="predicted"/>
<dbReference type="Pfam" id="PF03992">
    <property type="entry name" value="ABM"/>
    <property type="match status" value="1"/>
</dbReference>
<reference evidence="2 3" key="1">
    <citation type="submission" date="2019-09" db="EMBL/GenBank/DDBJ databases">
        <title>Isolation and identification of active actinomycetes.</title>
        <authorList>
            <person name="Yu Z."/>
            <person name="Han C."/>
            <person name="Yu B."/>
        </authorList>
    </citation>
    <scope>NUCLEOTIDE SEQUENCE [LARGE SCALE GENOMIC DNA]</scope>
    <source>
        <strain evidence="2 3">NEAU-H2</strain>
    </source>
</reference>